<dbReference type="Proteomes" id="UP000886602">
    <property type="component" value="Unassembled WGS sequence"/>
</dbReference>
<comment type="caution">
    <text evidence="1">The sequence shown here is derived from an EMBL/GenBank/DDBJ whole genome shotgun (WGS) entry which is preliminary data.</text>
</comment>
<dbReference type="AlphaFoldDB" id="A0A9D7IDX6"/>
<gene>
    <name evidence="1" type="ORF">IPJ48_16680</name>
</gene>
<accession>A0A9D7IDX6</accession>
<dbReference type="EMBL" id="JADJNC010000036">
    <property type="protein sequence ID" value="MBK7424580.1"/>
    <property type="molecule type" value="Genomic_DNA"/>
</dbReference>
<name>A0A9D7IDX6_9RHOO</name>
<proteinExistence type="predicted"/>
<protein>
    <submittedName>
        <fullName evidence="1">Uncharacterized protein</fullName>
    </submittedName>
</protein>
<reference evidence="1" key="1">
    <citation type="submission" date="2020-10" db="EMBL/GenBank/DDBJ databases">
        <title>Connecting structure to function with the recovery of over 1000 high-quality activated sludge metagenome-assembled genomes encoding full-length rRNA genes using long-read sequencing.</title>
        <authorList>
            <person name="Singleton C.M."/>
            <person name="Petriglieri F."/>
            <person name="Kristensen J.M."/>
            <person name="Kirkegaard R.H."/>
            <person name="Michaelsen T.Y."/>
            <person name="Andersen M.H."/>
            <person name="Karst S.M."/>
            <person name="Dueholm M.S."/>
            <person name="Nielsen P.H."/>
            <person name="Albertsen M."/>
        </authorList>
    </citation>
    <scope>NUCLEOTIDE SEQUENCE</scope>
    <source>
        <strain evidence="1">EsbW_18-Q3-R4-48_MAXAC.044</strain>
    </source>
</reference>
<evidence type="ECO:0000313" key="2">
    <source>
        <dbReference type="Proteomes" id="UP000886602"/>
    </source>
</evidence>
<sequence length="197" mass="22926">MSVDLVATHGAMNGRSYEGAMMEKGKAGESIVWRWLQDHPEVIDVDDLRELRQMQKADVDFAIYNEDGTVYLAEVKSDQYLRIGGNVTFEFMRINHTAPHDKACVLGWTARTPARFVMFYASSEQHVYVFTTLVLRRMMQRFTQNKRPSRGEWINALPEMKMRWVSTDAIKSTLCFFIPLSEFKPTEYKRYDVSAYV</sequence>
<organism evidence="1 2">
    <name type="scientific">Candidatus Propionivibrio dominans</name>
    <dbReference type="NCBI Taxonomy" id="2954373"/>
    <lineage>
        <taxon>Bacteria</taxon>
        <taxon>Pseudomonadati</taxon>
        <taxon>Pseudomonadota</taxon>
        <taxon>Betaproteobacteria</taxon>
        <taxon>Rhodocyclales</taxon>
        <taxon>Rhodocyclaceae</taxon>
        <taxon>Propionivibrio</taxon>
    </lineage>
</organism>
<evidence type="ECO:0000313" key="1">
    <source>
        <dbReference type="EMBL" id="MBK7424580.1"/>
    </source>
</evidence>